<feature type="transmembrane region" description="Helical" evidence="6">
    <location>
        <begin position="53"/>
        <end position="72"/>
    </location>
</feature>
<evidence type="ECO:0000256" key="6">
    <source>
        <dbReference type="SAM" id="Phobius"/>
    </source>
</evidence>
<dbReference type="GO" id="GO:0016020">
    <property type="term" value="C:membrane"/>
    <property type="evidence" value="ECO:0007669"/>
    <property type="project" value="UniProtKB-SubCell"/>
</dbReference>
<comment type="subcellular location">
    <subcellularLocation>
        <location evidence="1">Membrane</location>
        <topology evidence="1">Multi-pass membrane protein</topology>
    </subcellularLocation>
</comment>
<comment type="similarity">
    <text evidence="5">Belongs to the SAT4 family.</text>
</comment>
<proteinExistence type="inferred from homology"/>
<evidence type="ECO:0000256" key="1">
    <source>
        <dbReference type="ARBA" id="ARBA00004141"/>
    </source>
</evidence>
<dbReference type="InterPro" id="IPR052337">
    <property type="entry name" value="SAT4-like"/>
</dbReference>
<feature type="transmembrane region" description="Helical" evidence="6">
    <location>
        <begin position="189"/>
        <end position="205"/>
    </location>
</feature>
<organism evidence="8 9">
    <name type="scientific">Dactylonectria estremocensis</name>
    <dbReference type="NCBI Taxonomy" id="1079267"/>
    <lineage>
        <taxon>Eukaryota</taxon>
        <taxon>Fungi</taxon>
        <taxon>Dikarya</taxon>
        <taxon>Ascomycota</taxon>
        <taxon>Pezizomycotina</taxon>
        <taxon>Sordariomycetes</taxon>
        <taxon>Hypocreomycetidae</taxon>
        <taxon>Hypocreales</taxon>
        <taxon>Nectriaceae</taxon>
        <taxon>Dactylonectria</taxon>
    </lineage>
</organism>
<evidence type="ECO:0000256" key="2">
    <source>
        <dbReference type="ARBA" id="ARBA00022692"/>
    </source>
</evidence>
<evidence type="ECO:0000313" key="9">
    <source>
        <dbReference type="Proteomes" id="UP000717696"/>
    </source>
</evidence>
<feature type="transmembrane region" description="Helical" evidence="6">
    <location>
        <begin position="22"/>
        <end position="41"/>
    </location>
</feature>
<feature type="transmembrane region" description="Helical" evidence="6">
    <location>
        <begin position="212"/>
        <end position="233"/>
    </location>
</feature>
<dbReference type="PANTHER" id="PTHR33048">
    <property type="entry name" value="PTH11-LIKE INTEGRAL MEMBRANE PROTEIN (AFU_ORTHOLOGUE AFUA_5G11245)"/>
    <property type="match status" value="1"/>
</dbReference>
<evidence type="ECO:0000259" key="7">
    <source>
        <dbReference type="Pfam" id="PF20684"/>
    </source>
</evidence>
<dbReference type="PANTHER" id="PTHR33048:SF8">
    <property type="entry name" value="INTEGRAL MEMBRANE PROTEIN-RELATED"/>
    <property type="match status" value="1"/>
</dbReference>
<dbReference type="Proteomes" id="UP000717696">
    <property type="component" value="Unassembled WGS sequence"/>
</dbReference>
<evidence type="ECO:0000256" key="4">
    <source>
        <dbReference type="ARBA" id="ARBA00023136"/>
    </source>
</evidence>
<keyword evidence="2 6" id="KW-0812">Transmembrane</keyword>
<protein>
    <recommendedName>
        <fullName evidence="7">Rhodopsin domain-containing protein</fullName>
    </recommendedName>
</protein>
<keyword evidence="3 6" id="KW-1133">Transmembrane helix</keyword>
<gene>
    <name evidence="8" type="ORF">B0J13DRAFT_657314</name>
</gene>
<dbReference type="InterPro" id="IPR049326">
    <property type="entry name" value="Rhodopsin_dom_fungi"/>
</dbReference>
<accession>A0A9P9IAS0</accession>
<keyword evidence="4 6" id="KW-0472">Membrane</keyword>
<feature type="transmembrane region" description="Helical" evidence="6">
    <location>
        <begin position="130"/>
        <end position="152"/>
    </location>
</feature>
<dbReference type="EMBL" id="JAGMUU010000047">
    <property type="protein sequence ID" value="KAH7113147.1"/>
    <property type="molecule type" value="Genomic_DNA"/>
</dbReference>
<dbReference type="OrthoDB" id="5342292at2759"/>
<feature type="transmembrane region" description="Helical" evidence="6">
    <location>
        <begin position="103"/>
        <end position="123"/>
    </location>
</feature>
<feature type="transmembrane region" description="Helical" evidence="6">
    <location>
        <begin position="253"/>
        <end position="272"/>
    </location>
</feature>
<keyword evidence="9" id="KW-1185">Reference proteome</keyword>
<evidence type="ECO:0000256" key="5">
    <source>
        <dbReference type="ARBA" id="ARBA00038359"/>
    </source>
</evidence>
<comment type="caution">
    <text evidence="8">The sequence shown here is derived from an EMBL/GenBank/DDBJ whole genome shotgun (WGS) entry which is preliminary data.</text>
</comment>
<dbReference type="AlphaFoldDB" id="A0A9P9IAS0"/>
<name>A0A9P9IAS0_9HYPO</name>
<evidence type="ECO:0000313" key="8">
    <source>
        <dbReference type="EMBL" id="KAH7113147.1"/>
    </source>
</evidence>
<evidence type="ECO:0000256" key="3">
    <source>
        <dbReference type="ARBA" id="ARBA00022989"/>
    </source>
</evidence>
<dbReference type="Pfam" id="PF20684">
    <property type="entry name" value="Fung_rhodopsin"/>
    <property type="match status" value="1"/>
</dbReference>
<reference evidence="8" key="1">
    <citation type="journal article" date="2021" name="Nat. Commun.">
        <title>Genetic determinants of endophytism in the Arabidopsis root mycobiome.</title>
        <authorList>
            <person name="Mesny F."/>
            <person name="Miyauchi S."/>
            <person name="Thiergart T."/>
            <person name="Pickel B."/>
            <person name="Atanasova L."/>
            <person name="Karlsson M."/>
            <person name="Huettel B."/>
            <person name="Barry K.W."/>
            <person name="Haridas S."/>
            <person name="Chen C."/>
            <person name="Bauer D."/>
            <person name="Andreopoulos W."/>
            <person name="Pangilinan J."/>
            <person name="LaButti K."/>
            <person name="Riley R."/>
            <person name="Lipzen A."/>
            <person name="Clum A."/>
            <person name="Drula E."/>
            <person name="Henrissat B."/>
            <person name="Kohler A."/>
            <person name="Grigoriev I.V."/>
            <person name="Martin F.M."/>
            <person name="Hacquard S."/>
        </authorList>
    </citation>
    <scope>NUCLEOTIDE SEQUENCE</scope>
    <source>
        <strain evidence="8">MPI-CAGE-AT-0021</strain>
    </source>
</reference>
<feature type="domain" description="Rhodopsin" evidence="7">
    <location>
        <begin position="37"/>
        <end position="272"/>
    </location>
</feature>
<sequence length="363" mass="40509">MEPTSAPSAEYLAESKTTLLNVLYSIPIPLELTSTSLRLWVRSRSTSLAFDDYLMIWATITSIGVCVCGLVYGPPYGLGRHLAAVPLEHVQMLLLGDYIFSHFYNMAIACTKLSVLALYYHVFEKPKLRIAVVATFTFVVAWIIIMEVILGFGCRPIRAWWHAADGDFTCVDKVAFTFFTNITNLTTDLWIFAMPIPTILGLNVAKEKRISLLFLFTIGFGTCAISAARLTFIVGAGAEDFTWTMASLGIMSAWEPCGGILCANLPMVYRYLKDIFRTVKATVQSSKNTAGTSGLSERPSQTALSNDWKRLHNTDNLATYERQATWEISSSSMTSTVVPDYEMRPMMRSQHTLARSKDSLRTY</sequence>